<dbReference type="Pfam" id="PF00829">
    <property type="entry name" value="Ribosomal_L21p"/>
    <property type="match status" value="1"/>
</dbReference>
<evidence type="ECO:0000313" key="8">
    <source>
        <dbReference type="EMBL" id="OGZ45654.1"/>
    </source>
</evidence>
<proteinExistence type="inferred from homology"/>
<sequence length="105" mass="11742">MFAVIKTGGKQYVVTAGQKLKIEKIAHEAGENFSFDEVMAIFDDEAKVDIGAPLIVGAKVEAAVLKQGRARKITNLRYHSKTRYRKKHGHRQAYTEVEVKAIKAK</sequence>
<comment type="caution">
    <text evidence="8">The sequence shown here is derived from an EMBL/GenBank/DDBJ whole genome shotgun (WGS) entry which is preliminary data.</text>
</comment>
<protein>
    <recommendedName>
        <fullName evidence="6">Large ribosomal subunit protein bL21</fullName>
    </recommendedName>
</protein>
<dbReference type="InterPro" id="IPR028909">
    <property type="entry name" value="bL21-like"/>
</dbReference>
<dbReference type="GO" id="GO:0005737">
    <property type="term" value="C:cytoplasm"/>
    <property type="evidence" value="ECO:0007669"/>
    <property type="project" value="UniProtKB-ARBA"/>
</dbReference>
<dbReference type="NCBIfam" id="TIGR00061">
    <property type="entry name" value="L21"/>
    <property type="match status" value="1"/>
</dbReference>
<evidence type="ECO:0000256" key="3">
    <source>
        <dbReference type="ARBA" id="ARBA00022884"/>
    </source>
</evidence>
<evidence type="ECO:0000256" key="2">
    <source>
        <dbReference type="ARBA" id="ARBA00022730"/>
    </source>
</evidence>
<comment type="similarity">
    <text evidence="1 6 7">Belongs to the bacterial ribosomal protein bL21 family.</text>
</comment>
<evidence type="ECO:0000256" key="6">
    <source>
        <dbReference type="HAMAP-Rule" id="MF_01363"/>
    </source>
</evidence>
<dbReference type="GO" id="GO:1990904">
    <property type="term" value="C:ribonucleoprotein complex"/>
    <property type="evidence" value="ECO:0007669"/>
    <property type="project" value="UniProtKB-KW"/>
</dbReference>
<keyword evidence="4 6" id="KW-0689">Ribosomal protein</keyword>
<accession>A0A1G2G5X9</accession>
<evidence type="ECO:0000313" key="9">
    <source>
        <dbReference type="Proteomes" id="UP000177785"/>
    </source>
</evidence>
<dbReference type="PANTHER" id="PTHR21349">
    <property type="entry name" value="50S RIBOSOMAL PROTEIN L21"/>
    <property type="match status" value="1"/>
</dbReference>
<organism evidence="8 9">
    <name type="scientific">Candidatus Ryanbacteria bacterium RIFCSPHIGHO2_01_FULL_48_27</name>
    <dbReference type="NCBI Taxonomy" id="1802115"/>
    <lineage>
        <taxon>Bacteria</taxon>
        <taxon>Candidatus Ryaniibacteriota</taxon>
    </lineage>
</organism>
<dbReference type="GO" id="GO:0005840">
    <property type="term" value="C:ribosome"/>
    <property type="evidence" value="ECO:0007669"/>
    <property type="project" value="UniProtKB-KW"/>
</dbReference>
<name>A0A1G2G5X9_9BACT</name>
<dbReference type="PROSITE" id="PS01169">
    <property type="entry name" value="RIBOSOMAL_L21"/>
    <property type="match status" value="1"/>
</dbReference>
<dbReference type="STRING" id="1802115.A2756_01975"/>
<dbReference type="Proteomes" id="UP000177785">
    <property type="component" value="Unassembled WGS sequence"/>
</dbReference>
<dbReference type="PANTHER" id="PTHR21349:SF0">
    <property type="entry name" value="LARGE RIBOSOMAL SUBUNIT PROTEIN BL21M"/>
    <property type="match status" value="1"/>
</dbReference>
<evidence type="ECO:0000256" key="5">
    <source>
        <dbReference type="ARBA" id="ARBA00023274"/>
    </source>
</evidence>
<dbReference type="AlphaFoldDB" id="A0A1G2G5X9"/>
<evidence type="ECO:0000256" key="7">
    <source>
        <dbReference type="RuleBase" id="RU000562"/>
    </source>
</evidence>
<evidence type="ECO:0000256" key="1">
    <source>
        <dbReference type="ARBA" id="ARBA00008563"/>
    </source>
</evidence>
<reference evidence="8 9" key="1">
    <citation type="journal article" date="2016" name="Nat. Commun.">
        <title>Thousands of microbial genomes shed light on interconnected biogeochemical processes in an aquifer system.</title>
        <authorList>
            <person name="Anantharaman K."/>
            <person name="Brown C.T."/>
            <person name="Hug L.A."/>
            <person name="Sharon I."/>
            <person name="Castelle C.J."/>
            <person name="Probst A.J."/>
            <person name="Thomas B.C."/>
            <person name="Singh A."/>
            <person name="Wilkins M.J."/>
            <person name="Karaoz U."/>
            <person name="Brodie E.L."/>
            <person name="Williams K.H."/>
            <person name="Hubbard S.S."/>
            <person name="Banfield J.F."/>
        </authorList>
    </citation>
    <scope>NUCLEOTIDE SEQUENCE [LARGE SCALE GENOMIC DNA]</scope>
</reference>
<keyword evidence="2 6" id="KW-0699">rRNA-binding</keyword>
<gene>
    <name evidence="6" type="primary">rplU</name>
    <name evidence="8" type="ORF">A2756_01975</name>
</gene>
<keyword evidence="3 6" id="KW-0694">RNA-binding</keyword>
<evidence type="ECO:0000256" key="4">
    <source>
        <dbReference type="ARBA" id="ARBA00022980"/>
    </source>
</evidence>
<comment type="subunit">
    <text evidence="6">Part of the 50S ribosomal subunit. Contacts protein L20.</text>
</comment>
<dbReference type="InterPro" id="IPR018258">
    <property type="entry name" value="Ribosomal_bL21_CS"/>
</dbReference>
<dbReference type="EMBL" id="MHNL01000005">
    <property type="protein sequence ID" value="OGZ45654.1"/>
    <property type="molecule type" value="Genomic_DNA"/>
</dbReference>
<dbReference type="InterPro" id="IPR001787">
    <property type="entry name" value="Ribosomal_bL21"/>
</dbReference>
<dbReference type="SUPFAM" id="SSF141091">
    <property type="entry name" value="L21p-like"/>
    <property type="match status" value="1"/>
</dbReference>
<dbReference type="GO" id="GO:0006412">
    <property type="term" value="P:translation"/>
    <property type="evidence" value="ECO:0007669"/>
    <property type="project" value="UniProtKB-UniRule"/>
</dbReference>
<keyword evidence="5 6" id="KW-0687">Ribonucleoprotein</keyword>
<dbReference type="InterPro" id="IPR036164">
    <property type="entry name" value="bL21-like_sf"/>
</dbReference>
<dbReference type="HAMAP" id="MF_01363">
    <property type="entry name" value="Ribosomal_bL21"/>
    <property type="match status" value="1"/>
</dbReference>
<comment type="function">
    <text evidence="6 7">This protein binds to 23S rRNA in the presence of protein L20.</text>
</comment>
<dbReference type="GO" id="GO:0003735">
    <property type="term" value="F:structural constituent of ribosome"/>
    <property type="evidence" value="ECO:0007669"/>
    <property type="project" value="InterPro"/>
</dbReference>
<dbReference type="GO" id="GO:0019843">
    <property type="term" value="F:rRNA binding"/>
    <property type="evidence" value="ECO:0007669"/>
    <property type="project" value="UniProtKB-UniRule"/>
</dbReference>